<reference evidence="5 7" key="2">
    <citation type="journal article" date="2019" name="PLoS Negl. Trop. Dis.">
        <title>Revisiting the worldwide diversity of Leptospira species in the environment.</title>
        <authorList>
            <person name="Vincent A.T."/>
            <person name="Schiettekatte O."/>
            <person name="Bourhy P."/>
            <person name="Veyrier F.J."/>
            <person name="Picardeau M."/>
        </authorList>
    </citation>
    <scope>NUCLEOTIDE SEQUENCE [LARGE SCALE GENOMIC DNA]</scope>
    <source>
        <strain evidence="5 7">201800273</strain>
        <strain evidence="4">201800295</strain>
    </source>
</reference>
<evidence type="ECO:0000313" key="7">
    <source>
        <dbReference type="Proteomes" id="UP000297641"/>
    </source>
</evidence>
<organism evidence="5 7">
    <name type="scientific">Leptospira bouyouniensis</name>
    <dbReference type="NCBI Taxonomy" id="2484911"/>
    <lineage>
        <taxon>Bacteria</taxon>
        <taxon>Pseudomonadati</taxon>
        <taxon>Spirochaetota</taxon>
        <taxon>Spirochaetia</taxon>
        <taxon>Leptospirales</taxon>
        <taxon>Leptospiraceae</taxon>
        <taxon>Leptospira</taxon>
    </lineage>
</organism>
<feature type="domain" description="Pseudouridine synthase RsuA/RluA-like" evidence="3">
    <location>
        <begin position="24"/>
        <end position="168"/>
    </location>
</feature>
<evidence type="ECO:0000313" key="4">
    <source>
        <dbReference type="EMBL" id="TGK48687.1"/>
    </source>
</evidence>
<comment type="caution">
    <text evidence="5">The sequence shown here is derived from an EMBL/GenBank/DDBJ whole genome shotgun (WGS) entry which is preliminary data.</text>
</comment>
<dbReference type="SUPFAM" id="SSF55120">
    <property type="entry name" value="Pseudouridine synthase"/>
    <property type="match status" value="1"/>
</dbReference>
<dbReference type="PANTHER" id="PTHR21600:SF44">
    <property type="entry name" value="RIBOSOMAL LARGE SUBUNIT PSEUDOURIDINE SYNTHASE D"/>
    <property type="match status" value="1"/>
</dbReference>
<keyword evidence="2" id="KW-0413">Isomerase</keyword>
<dbReference type="EMBL" id="RQFT01000015">
    <property type="protein sequence ID" value="TGL02225.1"/>
    <property type="molecule type" value="Genomic_DNA"/>
</dbReference>
<dbReference type="OrthoDB" id="305739at2"/>
<dbReference type="EMBL" id="RQFD01000015">
    <property type="protein sequence ID" value="TGK48687.1"/>
    <property type="molecule type" value="Genomic_DNA"/>
</dbReference>
<reference evidence="4" key="1">
    <citation type="submission" date="2018-10" db="EMBL/GenBank/DDBJ databases">
        <authorList>
            <person name="Vincent A.T."/>
            <person name="Schiettekatte O."/>
            <person name="Bourhy P."/>
            <person name="Veyrier F.J."/>
            <person name="Picardeau M."/>
        </authorList>
    </citation>
    <scope>NUCLEOTIDE SEQUENCE</scope>
    <source>
        <strain evidence="4">201800295</strain>
    </source>
</reference>
<name>A0A7I0HMN5_9LEPT</name>
<dbReference type="Pfam" id="PF00849">
    <property type="entry name" value="PseudoU_synth_2"/>
    <property type="match status" value="1"/>
</dbReference>
<dbReference type="InterPro" id="IPR020103">
    <property type="entry name" value="PsdUridine_synth_cat_dom_sf"/>
</dbReference>
<dbReference type="InterPro" id="IPR050188">
    <property type="entry name" value="RluA_PseudoU_synthase"/>
</dbReference>
<dbReference type="PANTHER" id="PTHR21600">
    <property type="entry name" value="MITOCHONDRIAL RNA PSEUDOURIDINE SYNTHASE"/>
    <property type="match status" value="1"/>
</dbReference>
<evidence type="ECO:0000256" key="2">
    <source>
        <dbReference type="ARBA" id="ARBA00023235"/>
    </source>
</evidence>
<sequence>MNSPRRIIRLKGNRTTRILYECEDFLLAEKPEGIPVHETKDPNRIDFTRLLANHLHIPNLRTVNRLDLGTSGIVLLGKNQNKNSELDNLLKEAEKTYLFICEGIPEWNEYRMECFLKEGNKEVNVVRSGGKKAITEFSILQTDKKENICLGLAKILTGRRHQIRVMLSTLGFPILGDSLYGKQENQESRMYLHSFRFYFTDLLGEKQMVQTDVPIEWKSRMPSISNISISI</sequence>
<dbReference type="PROSITE" id="PS01129">
    <property type="entry name" value="PSI_RLU"/>
    <property type="match status" value="1"/>
</dbReference>
<dbReference type="GO" id="GO:0009982">
    <property type="term" value="F:pseudouridine synthase activity"/>
    <property type="evidence" value="ECO:0007669"/>
    <property type="project" value="InterPro"/>
</dbReference>
<evidence type="ECO:0000259" key="3">
    <source>
        <dbReference type="Pfam" id="PF00849"/>
    </source>
</evidence>
<gene>
    <name evidence="4" type="ORF">EHQ10_13360</name>
    <name evidence="5" type="ORF">EHQ43_17860</name>
</gene>
<dbReference type="GO" id="GO:0140098">
    <property type="term" value="F:catalytic activity, acting on RNA"/>
    <property type="evidence" value="ECO:0007669"/>
    <property type="project" value="UniProtKB-ARBA"/>
</dbReference>
<accession>A0A7I0HMN5</accession>
<dbReference type="Proteomes" id="UP000297641">
    <property type="component" value="Unassembled WGS sequence"/>
</dbReference>
<evidence type="ECO:0000313" key="5">
    <source>
        <dbReference type="EMBL" id="TGL02225.1"/>
    </source>
</evidence>
<proteinExistence type="inferred from homology"/>
<comment type="similarity">
    <text evidence="1">Belongs to the pseudouridine synthase RluA family.</text>
</comment>
<dbReference type="RefSeq" id="WP_135742340.1">
    <property type="nucleotide sequence ID" value="NZ_RQFD01000015.1"/>
</dbReference>
<evidence type="ECO:0000313" key="6">
    <source>
        <dbReference type="Proteomes" id="UP000297617"/>
    </source>
</evidence>
<protein>
    <submittedName>
        <fullName evidence="5">RNA pseudouridine synthase</fullName>
    </submittedName>
</protein>
<dbReference type="GO" id="GO:0000455">
    <property type="term" value="P:enzyme-directed rRNA pseudouridine synthesis"/>
    <property type="evidence" value="ECO:0007669"/>
    <property type="project" value="TreeGrafter"/>
</dbReference>
<dbReference type="Gene3D" id="3.30.2350.10">
    <property type="entry name" value="Pseudouridine synthase"/>
    <property type="match status" value="1"/>
</dbReference>
<dbReference type="Proteomes" id="UP000297617">
    <property type="component" value="Unassembled WGS sequence"/>
</dbReference>
<evidence type="ECO:0000256" key="1">
    <source>
        <dbReference type="ARBA" id="ARBA00010876"/>
    </source>
</evidence>
<dbReference type="InterPro" id="IPR006224">
    <property type="entry name" value="PsdUridine_synth_RluA-like_CS"/>
</dbReference>
<keyword evidence="6" id="KW-1185">Reference proteome</keyword>
<dbReference type="CDD" id="cd02869">
    <property type="entry name" value="PseudoU_synth_RluA_like"/>
    <property type="match status" value="1"/>
</dbReference>
<dbReference type="AlphaFoldDB" id="A0A7I0HMN5"/>
<dbReference type="GO" id="GO:0003723">
    <property type="term" value="F:RNA binding"/>
    <property type="evidence" value="ECO:0007669"/>
    <property type="project" value="InterPro"/>
</dbReference>
<dbReference type="InterPro" id="IPR006145">
    <property type="entry name" value="PsdUridine_synth_RsuA/RluA"/>
</dbReference>